<dbReference type="Pfam" id="PF09820">
    <property type="entry name" value="AAA-ATPase_like"/>
    <property type="match status" value="1"/>
</dbReference>
<keyword evidence="3" id="KW-0067">ATP-binding</keyword>
<dbReference type="PANTHER" id="PTHR34825:SF1">
    <property type="entry name" value="AAA-ATPASE-LIKE DOMAIN-CONTAINING PROTEIN"/>
    <property type="match status" value="1"/>
</dbReference>
<sequence length="607" mass="68487">MVDAYERVGFPVSSCKDITSFTYLSSALDKLARDRGKPLVFLIDEGDYPLAINLDKPQRFAALQQVLSNFYAWLRFQVDARFILVTGIMRYHDTSLFTGQDFQDLSLDHDFAALLGYTTEEIEECFGPYTKEAARRMGITYSEVLDKLEQYYDGFCFDEDASIKVYCPFAVNMFYSVLYRGTNKVPLFNNYWMDSADARYDLVPYLRCQDISPQKIIDLSTKELVMTSDKLRAVSSLKDVTLNQVLVQAGYFSIQEITAETRDRAPKSRSYSCGITNQEVREKFEPVLASYVVGFKDREENEEGYSLAQALSEVKQGLAQGDIDLLCDSFNQILCYMRYDTYKAKKAFSSKAKSIVKAQPQDQEPLQDQDEAQDQGQAQAQSLGQEHKPEIEAFYRSFLKLSLILEVISTEDEVANNHGRCDLVATTKDHIYIFELKRLDKRSRSKAAITKLFDKGERQMLVKRYGNNLKKEGKPITMVVLVICDLYRQLCGWHSFKVKDPLGHPVAVDRHEVVLDMELQAAEAKQGFVDPVEIVVQTKTVPKPKAKRSSGGKASAAQSQKQVSPKPKAKRSSGAKASAAKSQKQVSPMPKAKRSRSAKAGPADAQE</sequence>
<feature type="region of interest" description="Disordered" evidence="1">
    <location>
        <begin position="540"/>
        <end position="607"/>
    </location>
</feature>
<dbReference type="Pfam" id="PF08011">
    <property type="entry name" value="PDDEXK_9"/>
    <property type="match status" value="1"/>
</dbReference>
<organism evidence="3 4">
    <name type="scientific">Candidatus Anaerobiospirillum pullicola</name>
    <dbReference type="NCBI Taxonomy" id="2838451"/>
    <lineage>
        <taxon>Bacteria</taxon>
        <taxon>Pseudomonadati</taxon>
        <taxon>Pseudomonadota</taxon>
        <taxon>Gammaproteobacteria</taxon>
        <taxon>Aeromonadales</taxon>
        <taxon>Succinivibrionaceae</taxon>
        <taxon>Anaerobiospirillum</taxon>
    </lineage>
</organism>
<dbReference type="InterPro" id="IPR012547">
    <property type="entry name" value="PDDEXK_9"/>
</dbReference>
<proteinExistence type="predicted"/>
<dbReference type="AlphaFoldDB" id="A0A948TEK3"/>
<protein>
    <submittedName>
        <fullName evidence="3">ATP-binding protein</fullName>
    </submittedName>
</protein>
<evidence type="ECO:0000313" key="4">
    <source>
        <dbReference type="Proteomes" id="UP000733611"/>
    </source>
</evidence>
<dbReference type="GO" id="GO:0005524">
    <property type="term" value="F:ATP binding"/>
    <property type="evidence" value="ECO:0007669"/>
    <property type="project" value="UniProtKB-KW"/>
</dbReference>
<feature type="domain" description="AAA-ATPase-like" evidence="2">
    <location>
        <begin position="17"/>
        <end position="97"/>
    </location>
</feature>
<reference evidence="3" key="1">
    <citation type="journal article" date="2021" name="PeerJ">
        <title>Extensive microbial diversity within the chicken gut microbiome revealed by metagenomics and culture.</title>
        <authorList>
            <person name="Gilroy R."/>
            <person name="Ravi A."/>
            <person name="Getino M."/>
            <person name="Pursley I."/>
            <person name="Horton D.L."/>
            <person name="Alikhan N.F."/>
            <person name="Baker D."/>
            <person name="Gharbi K."/>
            <person name="Hall N."/>
            <person name="Watson M."/>
            <person name="Adriaenssens E.M."/>
            <person name="Foster-Nyarko E."/>
            <person name="Jarju S."/>
            <person name="Secka A."/>
            <person name="Antonio M."/>
            <person name="Oren A."/>
            <person name="Chaudhuri R.R."/>
            <person name="La Ragione R."/>
            <person name="Hildebrand F."/>
            <person name="Pallen M.J."/>
        </authorList>
    </citation>
    <scope>NUCLEOTIDE SEQUENCE</scope>
    <source>
        <strain evidence="3">378</strain>
    </source>
</reference>
<evidence type="ECO:0000259" key="2">
    <source>
        <dbReference type="Pfam" id="PF09820"/>
    </source>
</evidence>
<dbReference type="Proteomes" id="UP000733611">
    <property type="component" value="Unassembled WGS sequence"/>
</dbReference>
<gene>
    <name evidence="3" type="ORF">H9847_00915</name>
</gene>
<dbReference type="InterPro" id="IPR018631">
    <property type="entry name" value="AAA-ATPase-like_dom"/>
</dbReference>
<dbReference type="PANTHER" id="PTHR34825">
    <property type="entry name" value="CONSERVED PROTEIN, WITH A WEAK D-GALACTARATE DEHYDRATASE/ALTRONATE HYDROLASE DOMAIN"/>
    <property type="match status" value="1"/>
</dbReference>
<reference evidence="3" key="2">
    <citation type="submission" date="2021-04" db="EMBL/GenBank/DDBJ databases">
        <authorList>
            <person name="Gilroy R."/>
        </authorList>
    </citation>
    <scope>NUCLEOTIDE SEQUENCE</scope>
    <source>
        <strain evidence="3">378</strain>
    </source>
</reference>
<feature type="compositionally biased region" description="Low complexity" evidence="1">
    <location>
        <begin position="374"/>
        <end position="384"/>
    </location>
</feature>
<comment type="caution">
    <text evidence="3">The sequence shown here is derived from an EMBL/GenBank/DDBJ whole genome shotgun (WGS) entry which is preliminary data.</text>
</comment>
<name>A0A948TEK3_9GAMM</name>
<keyword evidence="3" id="KW-0547">Nucleotide-binding</keyword>
<feature type="compositionally biased region" description="Low complexity" evidence="1">
    <location>
        <begin position="551"/>
        <end position="566"/>
    </location>
</feature>
<evidence type="ECO:0000256" key="1">
    <source>
        <dbReference type="SAM" id="MobiDB-lite"/>
    </source>
</evidence>
<accession>A0A948TEK3</accession>
<feature type="region of interest" description="Disordered" evidence="1">
    <location>
        <begin position="358"/>
        <end position="385"/>
    </location>
</feature>
<dbReference type="EMBL" id="JAHLFE010000015">
    <property type="protein sequence ID" value="MBU3843425.1"/>
    <property type="molecule type" value="Genomic_DNA"/>
</dbReference>
<evidence type="ECO:0000313" key="3">
    <source>
        <dbReference type="EMBL" id="MBU3843425.1"/>
    </source>
</evidence>